<dbReference type="SMART" id="SM00481">
    <property type="entry name" value="POLIIIAc"/>
    <property type="match status" value="1"/>
</dbReference>
<organism evidence="11 12">
    <name type="scientific">Candidatus Uhrbacteria bacterium CG_4_9_14_3_um_filter_50_9</name>
    <dbReference type="NCBI Taxonomy" id="1975035"/>
    <lineage>
        <taxon>Bacteria</taxon>
        <taxon>Candidatus Uhriibacteriota</taxon>
    </lineage>
</organism>
<dbReference type="GO" id="GO:0005737">
    <property type="term" value="C:cytoplasm"/>
    <property type="evidence" value="ECO:0007669"/>
    <property type="project" value="UniProtKB-SubCell"/>
</dbReference>
<comment type="catalytic activity">
    <reaction evidence="8">
        <text>DNA(n) + a 2'-deoxyribonucleoside 5'-triphosphate = DNA(n+1) + diphosphate</text>
        <dbReference type="Rhea" id="RHEA:22508"/>
        <dbReference type="Rhea" id="RHEA-COMP:17339"/>
        <dbReference type="Rhea" id="RHEA-COMP:17340"/>
        <dbReference type="ChEBI" id="CHEBI:33019"/>
        <dbReference type="ChEBI" id="CHEBI:61560"/>
        <dbReference type="ChEBI" id="CHEBI:173112"/>
        <dbReference type="EC" id="2.7.7.7"/>
    </reaction>
</comment>
<dbReference type="EC" id="2.7.7.7" evidence="2"/>
<evidence type="ECO:0000256" key="6">
    <source>
        <dbReference type="ARBA" id="ARBA00022705"/>
    </source>
</evidence>
<dbReference type="CDD" id="cd12113">
    <property type="entry name" value="PHP_PolIIIA_DnaE3"/>
    <property type="match status" value="1"/>
</dbReference>
<dbReference type="InterPro" id="IPR041931">
    <property type="entry name" value="DNA_pol3_alpha_thumb_dom"/>
</dbReference>
<evidence type="ECO:0000313" key="12">
    <source>
        <dbReference type="Proteomes" id="UP000229385"/>
    </source>
</evidence>
<dbReference type="Gene3D" id="1.10.10.1600">
    <property type="entry name" value="Bacterial DNA polymerase III alpha subunit, thumb domain"/>
    <property type="match status" value="1"/>
</dbReference>
<evidence type="ECO:0000256" key="3">
    <source>
        <dbReference type="ARBA" id="ARBA00019114"/>
    </source>
</evidence>
<evidence type="ECO:0000313" key="11">
    <source>
        <dbReference type="EMBL" id="PJA45153.1"/>
    </source>
</evidence>
<comment type="subcellular location">
    <subcellularLocation>
        <location evidence="1">Cytoplasm</location>
    </subcellularLocation>
</comment>
<dbReference type="SUPFAM" id="SSF89550">
    <property type="entry name" value="PHP domain-like"/>
    <property type="match status" value="1"/>
</dbReference>
<dbReference type="GO" id="GO:0008408">
    <property type="term" value="F:3'-5' exonuclease activity"/>
    <property type="evidence" value="ECO:0007669"/>
    <property type="project" value="InterPro"/>
</dbReference>
<evidence type="ECO:0000259" key="10">
    <source>
        <dbReference type="SMART" id="SM00481"/>
    </source>
</evidence>
<evidence type="ECO:0000256" key="4">
    <source>
        <dbReference type="ARBA" id="ARBA00022679"/>
    </source>
</evidence>
<comment type="caution">
    <text evidence="11">The sequence shown here is derived from an EMBL/GenBank/DDBJ whole genome shotgun (WGS) entry which is preliminary data.</text>
</comment>
<dbReference type="NCBIfam" id="NF004226">
    <property type="entry name" value="PRK05673.1"/>
    <property type="match status" value="1"/>
</dbReference>
<dbReference type="GO" id="GO:0006260">
    <property type="term" value="P:DNA replication"/>
    <property type="evidence" value="ECO:0007669"/>
    <property type="project" value="UniProtKB-KW"/>
</dbReference>
<feature type="domain" description="Polymerase/histidinol phosphatase N-terminal" evidence="10">
    <location>
        <begin position="5"/>
        <end position="72"/>
    </location>
</feature>
<keyword evidence="6" id="KW-0235">DNA replication</keyword>
<dbReference type="InterPro" id="IPR011708">
    <property type="entry name" value="DNA_pol3_alpha_NTPase_dom"/>
</dbReference>
<dbReference type="Gene3D" id="3.20.20.140">
    <property type="entry name" value="Metal-dependent hydrolases"/>
    <property type="match status" value="1"/>
</dbReference>
<evidence type="ECO:0000256" key="7">
    <source>
        <dbReference type="ARBA" id="ARBA00022932"/>
    </source>
</evidence>
<dbReference type="EMBL" id="PFWU01000049">
    <property type="protein sequence ID" value="PJA45153.1"/>
    <property type="molecule type" value="Genomic_DNA"/>
</dbReference>
<evidence type="ECO:0000256" key="2">
    <source>
        <dbReference type="ARBA" id="ARBA00012417"/>
    </source>
</evidence>
<sequence length="1171" mass="131981">MSKFVHLHTHSHYSLLEALPKVKDLLKHIKGMGMDAVAMTDNGTLYGIIEFYQKAMDAEVKPIIGCDMYVARESRHMKRAHIDTRPHRLVLLAENNEGYANLLKLSSIGFLEGFYYKPRIDKELLREYRKGLIALSGGYLGEIDEYLKLDKQEEAETAIKEYVDLFGEENFFLELVDRPEIAEQEATNAKLITLGKKLGVPVVATKNTFYLKPQDVEAWKILNCIKGGKTLEHFDRINQFEYDASMVSGEYMEERFKDVPEAIENTRKIADRCHVELTLGAWNFPKFVIPEGKSFLEVLTEQAFAKLQELRAGRELTQEEVDRLNYELDIIEQKGFCPYFLIVADFISWARTNGVMTTTRGSAAGSLVGFSIGISTIDPLLYELPFERFLNPQRPSAPDVDADFADNRRDEVLDYVREKYGHEQVAQICTFGTMLARGSVRDVGRALGFEYGMIDEIAKLVPMGSQGFPMTLERALEEAPDLRRKYDTDANVRRVIDLAQRIEGCGRHVSIHAAGTVISPTALTDFTPLQIDTREGKVITQYEMKSVESAGLVKMDFLGIRNLSILGDAVHLVKKTKDVDIVVEEIPVGDEKTFKLLAAGHTMGVFQLSGDGMTKYLMDLRPERVEDIMAMVALYRPGPMEVIPEYIDRKDHPEKVKYLDPRMKEFLQKSYGLLVYQDDVMLTAIYLAGYSWLEADKLRKAMGKKIPEEMAKQKIKLLDGFVEHGLSEKMAQKLWKLIEPFAAYGFNKAHAASYGMVAYQTAYMKANFPAEYMTALMTAESADLEKIAEAVSECERMGIEVLSPDINESLKDFTYINDTQIRFGLLVIKNLGEEVIESIIQERKAQGVFKDLADFAGRVSHRAFNKKSLEALIKVGALDRFGERKQLLVNLDRLLMYNKNSQKEKSSNQQNLFARAPQVMDKAISLRPTEKASTQELLSWEKELLGLYVSAHPFDEVVPVLGEYLVSCVDVPSLPEGKFVRCGGVVTFLKEIITKKGDPMAFLGIEDDTGKQEVIVFPRVYVQAKEYLEEGKVVLVSAKVSKREGEEAKLLANSFIVIGEGELPDITGMLREGHWIAQEDRHYKPIHEAVEEPKITPRGGLSIALKGKPTPEMVEQLRAILRSAPGPKPVCLMVESGGRMRRIETDYSVNASEAMVDAIAQLVGRQNVVLE</sequence>
<keyword evidence="5" id="KW-0548">Nucleotidyltransferase</keyword>
<reference evidence="12" key="1">
    <citation type="submission" date="2017-09" db="EMBL/GenBank/DDBJ databases">
        <title>Depth-based differentiation of microbial function through sediment-hosted aquifers and enrichment of novel symbionts in the deep terrestrial subsurface.</title>
        <authorList>
            <person name="Probst A.J."/>
            <person name="Ladd B."/>
            <person name="Jarett J.K."/>
            <person name="Geller-Mcgrath D.E."/>
            <person name="Sieber C.M.K."/>
            <person name="Emerson J.B."/>
            <person name="Anantharaman K."/>
            <person name="Thomas B.C."/>
            <person name="Malmstrom R."/>
            <person name="Stieglmeier M."/>
            <person name="Klingl A."/>
            <person name="Woyke T."/>
            <person name="Ryan C.M."/>
            <person name="Banfield J.F."/>
        </authorList>
    </citation>
    <scope>NUCLEOTIDE SEQUENCE [LARGE SCALE GENOMIC DNA]</scope>
</reference>
<evidence type="ECO:0000256" key="5">
    <source>
        <dbReference type="ARBA" id="ARBA00022695"/>
    </source>
</evidence>
<evidence type="ECO:0000256" key="1">
    <source>
        <dbReference type="ARBA" id="ARBA00004496"/>
    </source>
</evidence>
<dbReference type="InterPro" id="IPR040982">
    <property type="entry name" value="DNA_pol3_finger"/>
</dbReference>
<dbReference type="Proteomes" id="UP000229385">
    <property type="component" value="Unassembled WGS sequence"/>
</dbReference>
<accession>A0A2M7XBE1</accession>
<dbReference type="Gene3D" id="1.10.150.870">
    <property type="match status" value="1"/>
</dbReference>
<dbReference type="AlphaFoldDB" id="A0A2M7XBE1"/>
<dbReference type="InterPro" id="IPR004805">
    <property type="entry name" value="DnaE2/DnaE/PolC"/>
</dbReference>
<name>A0A2M7XBE1_9BACT</name>
<dbReference type="InterPro" id="IPR029460">
    <property type="entry name" value="DNAPol_HHH"/>
</dbReference>
<dbReference type="InterPro" id="IPR004365">
    <property type="entry name" value="NA-bd_OB_tRNA"/>
</dbReference>
<dbReference type="GO" id="GO:0003887">
    <property type="term" value="F:DNA-directed DNA polymerase activity"/>
    <property type="evidence" value="ECO:0007669"/>
    <property type="project" value="UniProtKB-KW"/>
</dbReference>
<protein>
    <recommendedName>
        <fullName evidence="3">DNA polymerase III subunit alpha</fullName>
        <ecNumber evidence="2">2.7.7.7</ecNumber>
    </recommendedName>
</protein>
<feature type="coiled-coil region" evidence="9">
    <location>
        <begin position="307"/>
        <end position="334"/>
    </location>
</feature>
<dbReference type="Pfam" id="PF14579">
    <property type="entry name" value="HHH_6"/>
    <property type="match status" value="1"/>
</dbReference>
<dbReference type="InterPro" id="IPR004013">
    <property type="entry name" value="PHP_dom"/>
</dbReference>
<dbReference type="InterPro" id="IPR016195">
    <property type="entry name" value="Pol/histidinol_Pase-like"/>
</dbReference>
<keyword evidence="9" id="KW-0175">Coiled coil</keyword>
<dbReference type="CDD" id="cd04485">
    <property type="entry name" value="DnaE_OBF"/>
    <property type="match status" value="1"/>
</dbReference>
<dbReference type="Pfam" id="PF02811">
    <property type="entry name" value="PHP"/>
    <property type="match status" value="1"/>
</dbReference>
<keyword evidence="7" id="KW-0239">DNA-directed DNA polymerase</keyword>
<evidence type="ECO:0000256" key="9">
    <source>
        <dbReference type="SAM" id="Coils"/>
    </source>
</evidence>
<dbReference type="PANTHER" id="PTHR32294:SF0">
    <property type="entry name" value="DNA POLYMERASE III SUBUNIT ALPHA"/>
    <property type="match status" value="1"/>
</dbReference>
<dbReference type="Pfam" id="PF07733">
    <property type="entry name" value="DNA_pol3_alpha"/>
    <property type="match status" value="1"/>
</dbReference>
<dbReference type="InterPro" id="IPR003141">
    <property type="entry name" value="Pol/His_phosphatase_N"/>
</dbReference>
<dbReference type="Pfam" id="PF01336">
    <property type="entry name" value="tRNA_anti-codon"/>
    <property type="match status" value="1"/>
</dbReference>
<gene>
    <name evidence="11" type="ORF">CO174_04955</name>
</gene>
<dbReference type="GO" id="GO:0003676">
    <property type="term" value="F:nucleic acid binding"/>
    <property type="evidence" value="ECO:0007669"/>
    <property type="project" value="InterPro"/>
</dbReference>
<keyword evidence="4" id="KW-0808">Transferase</keyword>
<proteinExistence type="predicted"/>
<dbReference type="NCBIfam" id="TIGR00594">
    <property type="entry name" value="polc"/>
    <property type="match status" value="1"/>
</dbReference>
<dbReference type="PANTHER" id="PTHR32294">
    <property type="entry name" value="DNA POLYMERASE III SUBUNIT ALPHA"/>
    <property type="match status" value="1"/>
</dbReference>
<evidence type="ECO:0000256" key="8">
    <source>
        <dbReference type="ARBA" id="ARBA00049244"/>
    </source>
</evidence>
<dbReference type="Pfam" id="PF17657">
    <property type="entry name" value="DNA_pol3_finger"/>
    <property type="match status" value="1"/>
</dbReference>